<reference evidence="1" key="1">
    <citation type="submission" date="2018-02" db="EMBL/GenBank/DDBJ databases">
        <title>Rhizophora mucronata_Transcriptome.</title>
        <authorList>
            <person name="Meera S.P."/>
            <person name="Sreeshan A."/>
            <person name="Augustine A."/>
        </authorList>
    </citation>
    <scope>NUCLEOTIDE SEQUENCE</scope>
    <source>
        <tissue evidence="1">Leaf</tissue>
    </source>
</reference>
<protein>
    <submittedName>
        <fullName evidence="1">Uncharacterized protein</fullName>
    </submittedName>
</protein>
<sequence>MSVVSVDHKICKCKLTAASKTS</sequence>
<name>A0A2P2JBW8_RHIMU</name>
<dbReference type="AlphaFoldDB" id="A0A2P2JBW8"/>
<accession>A0A2P2JBW8</accession>
<proteinExistence type="predicted"/>
<evidence type="ECO:0000313" key="1">
    <source>
        <dbReference type="EMBL" id="MBW90974.1"/>
    </source>
</evidence>
<organism evidence="1">
    <name type="scientific">Rhizophora mucronata</name>
    <name type="common">Asiatic mangrove</name>
    <dbReference type="NCBI Taxonomy" id="61149"/>
    <lineage>
        <taxon>Eukaryota</taxon>
        <taxon>Viridiplantae</taxon>
        <taxon>Streptophyta</taxon>
        <taxon>Embryophyta</taxon>
        <taxon>Tracheophyta</taxon>
        <taxon>Spermatophyta</taxon>
        <taxon>Magnoliopsida</taxon>
        <taxon>eudicotyledons</taxon>
        <taxon>Gunneridae</taxon>
        <taxon>Pentapetalae</taxon>
        <taxon>rosids</taxon>
        <taxon>fabids</taxon>
        <taxon>Malpighiales</taxon>
        <taxon>Rhizophoraceae</taxon>
        <taxon>Rhizophora</taxon>
    </lineage>
</organism>
<dbReference type="EMBL" id="GGEC01010491">
    <property type="protein sequence ID" value="MBW90974.1"/>
    <property type="molecule type" value="Transcribed_RNA"/>
</dbReference>